<name>A0AAD8FGV9_BIOPF</name>
<sequence>LDDLANEGHFVWIDNGEEINPLLKPLLFDIYQPDNANGNEDCVYKRSLTDPHSLTLNDAPCSSNISYI</sequence>
<accession>A0AAD8FGV9</accession>
<feature type="non-terminal residue" evidence="1">
    <location>
        <position position="1"/>
    </location>
</feature>
<reference evidence="1" key="1">
    <citation type="journal article" date="2023" name="PLoS Negl. Trop. Dis.">
        <title>A genome sequence for Biomphalaria pfeifferi, the major vector snail for the human-infecting parasite Schistosoma mansoni.</title>
        <authorList>
            <person name="Bu L."/>
            <person name="Lu L."/>
            <person name="Laidemitt M.R."/>
            <person name="Zhang S.M."/>
            <person name="Mutuku M."/>
            <person name="Mkoji G."/>
            <person name="Steinauer M."/>
            <person name="Loker E.S."/>
        </authorList>
    </citation>
    <scope>NUCLEOTIDE SEQUENCE</scope>
    <source>
        <strain evidence="1">KasaAsao</strain>
    </source>
</reference>
<keyword evidence="2" id="KW-1185">Reference proteome</keyword>
<dbReference type="EMBL" id="JASAOG010000021">
    <property type="protein sequence ID" value="KAK0063423.1"/>
    <property type="molecule type" value="Genomic_DNA"/>
</dbReference>
<evidence type="ECO:0000313" key="2">
    <source>
        <dbReference type="Proteomes" id="UP001233172"/>
    </source>
</evidence>
<dbReference type="InterPro" id="IPR016187">
    <property type="entry name" value="CTDL_fold"/>
</dbReference>
<gene>
    <name evidence="1" type="ORF">Bpfe_007064</name>
</gene>
<dbReference type="InterPro" id="IPR016186">
    <property type="entry name" value="C-type_lectin-like/link_sf"/>
</dbReference>
<evidence type="ECO:0000313" key="1">
    <source>
        <dbReference type="EMBL" id="KAK0063423.1"/>
    </source>
</evidence>
<protein>
    <submittedName>
        <fullName evidence="1">Alpha-N-acetylgalactosamine-specific lectin</fullName>
    </submittedName>
</protein>
<organism evidence="1 2">
    <name type="scientific">Biomphalaria pfeifferi</name>
    <name type="common">Bloodfluke planorb</name>
    <name type="synonym">Freshwater snail</name>
    <dbReference type="NCBI Taxonomy" id="112525"/>
    <lineage>
        <taxon>Eukaryota</taxon>
        <taxon>Metazoa</taxon>
        <taxon>Spiralia</taxon>
        <taxon>Lophotrochozoa</taxon>
        <taxon>Mollusca</taxon>
        <taxon>Gastropoda</taxon>
        <taxon>Heterobranchia</taxon>
        <taxon>Euthyneura</taxon>
        <taxon>Panpulmonata</taxon>
        <taxon>Hygrophila</taxon>
        <taxon>Lymnaeoidea</taxon>
        <taxon>Planorbidae</taxon>
        <taxon>Biomphalaria</taxon>
    </lineage>
</organism>
<proteinExistence type="predicted"/>
<comment type="caution">
    <text evidence="1">The sequence shown here is derived from an EMBL/GenBank/DDBJ whole genome shotgun (WGS) entry which is preliminary data.</text>
</comment>
<dbReference type="AlphaFoldDB" id="A0AAD8FGV9"/>
<dbReference type="Gene3D" id="3.10.100.10">
    <property type="entry name" value="Mannose-Binding Protein A, subunit A"/>
    <property type="match status" value="1"/>
</dbReference>
<dbReference type="SUPFAM" id="SSF56436">
    <property type="entry name" value="C-type lectin-like"/>
    <property type="match status" value="1"/>
</dbReference>
<dbReference type="Proteomes" id="UP001233172">
    <property type="component" value="Unassembled WGS sequence"/>
</dbReference>
<feature type="non-terminal residue" evidence="1">
    <location>
        <position position="68"/>
    </location>
</feature>
<reference evidence="1" key="2">
    <citation type="submission" date="2023-04" db="EMBL/GenBank/DDBJ databases">
        <authorList>
            <person name="Bu L."/>
            <person name="Lu L."/>
            <person name="Laidemitt M.R."/>
            <person name="Zhang S.M."/>
            <person name="Mutuku M."/>
            <person name="Mkoji G."/>
            <person name="Steinauer M."/>
            <person name="Loker E.S."/>
        </authorList>
    </citation>
    <scope>NUCLEOTIDE SEQUENCE</scope>
    <source>
        <strain evidence="1">KasaAsao</strain>
        <tissue evidence="1">Whole Snail</tissue>
    </source>
</reference>